<keyword evidence="18" id="KW-1185">Reference proteome</keyword>
<comment type="domain">
    <text evidence="14">The segment S4 is probably the voltage-sensor and is characterized by a series of positively charged amino acids. The pore-forming region H5 is enclosed by the transmembrane segments S5 and S6 in the Shaker-type (1P/6TM) and contains the GYGD signature motif which seems to be involved in potassium selectivity.</text>
</comment>
<feature type="repeat" description="ANK" evidence="13">
    <location>
        <begin position="606"/>
        <end position="638"/>
    </location>
</feature>
<comment type="similarity">
    <text evidence="2 14">Belongs to the potassium channel family. Plant (TC 1.A.1.4) subfamily.</text>
</comment>
<evidence type="ECO:0000256" key="11">
    <source>
        <dbReference type="ARBA" id="ARBA00023136"/>
    </source>
</evidence>
<dbReference type="InterPro" id="IPR000595">
    <property type="entry name" value="cNMP-bd_dom"/>
</dbReference>
<proteinExistence type="inferred from homology"/>
<dbReference type="InterPro" id="IPR018490">
    <property type="entry name" value="cNMP-bd_dom_sf"/>
</dbReference>
<dbReference type="InterPro" id="IPR014710">
    <property type="entry name" value="RmlC-like_jellyroll"/>
</dbReference>
<dbReference type="FunFam" id="1.10.287.70:FF:000123">
    <property type="entry name" value="Potassium channel KAT3"/>
    <property type="match status" value="1"/>
</dbReference>
<keyword evidence="12 14" id="KW-0407">Ion channel</keyword>
<feature type="transmembrane region" description="Helical" evidence="14">
    <location>
        <begin position="80"/>
        <end position="100"/>
    </location>
</feature>
<organism evidence="17 18">
    <name type="scientific">Daucus carota subsp. sativus</name>
    <name type="common">Carrot</name>
    <dbReference type="NCBI Taxonomy" id="79200"/>
    <lineage>
        <taxon>Eukaryota</taxon>
        <taxon>Viridiplantae</taxon>
        <taxon>Streptophyta</taxon>
        <taxon>Embryophyta</taxon>
        <taxon>Tracheophyta</taxon>
        <taxon>Spermatophyta</taxon>
        <taxon>Magnoliopsida</taxon>
        <taxon>eudicotyledons</taxon>
        <taxon>Gunneridae</taxon>
        <taxon>Pentapetalae</taxon>
        <taxon>asterids</taxon>
        <taxon>campanulids</taxon>
        <taxon>Apiales</taxon>
        <taxon>Apiaceae</taxon>
        <taxon>Apioideae</taxon>
        <taxon>Scandiceae</taxon>
        <taxon>Daucinae</taxon>
        <taxon>Daucus</taxon>
        <taxon>Daucus sect. Daucus</taxon>
    </lineage>
</organism>
<evidence type="ECO:0000256" key="7">
    <source>
        <dbReference type="ARBA" id="ARBA00022882"/>
    </source>
</evidence>
<dbReference type="SUPFAM" id="SSF51206">
    <property type="entry name" value="cAMP-binding domain-like"/>
    <property type="match status" value="1"/>
</dbReference>
<dbReference type="InterPro" id="IPR045319">
    <property type="entry name" value="KAT/AKT"/>
</dbReference>
<keyword evidence="3 14" id="KW-0813">Transport</keyword>
<feature type="domain" description="KHA" evidence="16">
    <location>
        <begin position="817"/>
        <end position="882"/>
    </location>
</feature>
<evidence type="ECO:0000259" key="16">
    <source>
        <dbReference type="PROSITE" id="PS51490"/>
    </source>
</evidence>
<evidence type="ECO:0000256" key="13">
    <source>
        <dbReference type="PROSITE-ProRule" id="PRU00023"/>
    </source>
</evidence>
<keyword evidence="7 14" id="KW-0851">Voltage-gated channel</keyword>
<dbReference type="Pfam" id="PF00520">
    <property type="entry name" value="Ion_trans"/>
    <property type="match status" value="1"/>
</dbReference>
<accession>A0AAF1AN97</accession>
<dbReference type="PANTHER" id="PTHR45743:SF43">
    <property type="entry name" value="POTASSIUM CHANNEL"/>
    <property type="match status" value="1"/>
</dbReference>
<comment type="subunit">
    <text evidence="14">The potassium channel is composed of a homo- or heterotetrameric complex of pore-forming subunits.</text>
</comment>
<evidence type="ECO:0000256" key="3">
    <source>
        <dbReference type="ARBA" id="ARBA00022448"/>
    </source>
</evidence>
<feature type="transmembrane region" description="Helical" evidence="14">
    <location>
        <begin position="112"/>
        <end position="131"/>
    </location>
</feature>
<dbReference type="SMART" id="SM00100">
    <property type="entry name" value="cNMP"/>
    <property type="match status" value="1"/>
</dbReference>
<evidence type="ECO:0000256" key="10">
    <source>
        <dbReference type="ARBA" id="ARBA00023065"/>
    </source>
</evidence>
<dbReference type="FunFam" id="2.60.120.10:FF:000074">
    <property type="entry name" value="Potassium channel KAT2"/>
    <property type="match status" value="1"/>
</dbReference>
<feature type="transmembrane region" description="Helical" evidence="14">
    <location>
        <begin position="208"/>
        <end position="234"/>
    </location>
</feature>
<dbReference type="Pfam" id="PF12796">
    <property type="entry name" value="Ank_2"/>
    <property type="match status" value="2"/>
</dbReference>
<dbReference type="Pfam" id="PF00027">
    <property type="entry name" value="cNMP_binding"/>
    <property type="match status" value="1"/>
</dbReference>
<dbReference type="SMART" id="SM00248">
    <property type="entry name" value="ANK"/>
    <property type="match status" value="5"/>
</dbReference>
<keyword evidence="9 14" id="KW-1133">Transmembrane helix</keyword>
<keyword evidence="8 14" id="KW-0630">Potassium</keyword>
<comment type="subcellular location">
    <subcellularLocation>
        <location evidence="1 14">Membrane</location>
        <topology evidence="1 14">Multi-pass membrane protein</topology>
    </subcellularLocation>
</comment>
<dbReference type="PANTHER" id="PTHR45743">
    <property type="entry name" value="POTASSIUM CHANNEL AKT1"/>
    <property type="match status" value="1"/>
</dbReference>
<dbReference type="EMBL" id="CP093344">
    <property type="protein sequence ID" value="WOG89444.1"/>
    <property type="molecule type" value="Genomic_DNA"/>
</dbReference>
<evidence type="ECO:0000256" key="2">
    <source>
        <dbReference type="ARBA" id="ARBA00007929"/>
    </source>
</evidence>
<dbReference type="InterPro" id="IPR002110">
    <property type="entry name" value="Ankyrin_rpt"/>
</dbReference>
<evidence type="ECO:0000256" key="6">
    <source>
        <dbReference type="ARBA" id="ARBA00022826"/>
    </source>
</evidence>
<dbReference type="Proteomes" id="UP000077755">
    <property type="component" value="Chromosome 2"/>
</dbReference>
<evidence type="ECO:0000256" key="14">
    <source>
        <dbReference type="RuleBase" id="RU369015"/>
    </source>
</evidence>
<evidence type="ECO:0000256" key="12">
    <source>
        <dbReference type="ARBA" id="ARBA00023303"/>
    </source>
</evidence>
<feature type="transmembrane region" description="Helical" evidence="14">
    <location>
        <begin position="294"/>
        <end position="315"/>
    </location>
</feature>
<keyword evidence="5 14" id="KW-0812">Transmembrane</keyword>
<feature type="repeat" description="ANK" evidence="13">
    <location>
        <begin position="670"/>
        <end position="702"/>
    </location>
</feature>
<comment type="caution">
    <text evidence="14">Lacks conserved residue(s) required for the propagation of feature annotation.</text>
</comment>
<dbReference type="SUPFAM" id="SSF81324">
    <property type="entry name" value="Voltage-gated potassium channels"/>
    <property type="match status" value="1"/>
</dbReference>
<dbReference type="InterPro" id="IPR003938">
    <property type="entry name" value="K_chnl_volt-dep_EAG/ELK/ERG"/>
</dbReference>
<keyword evidence="6 14" id="KW-0631">Potassium channel</keyword>
<dbReference type="PRINTS" id="PR01415">
    <property type="entry name" value="ANKYRIN"/>
</dbReference>
<comment type="function">
    <text evidence="14">Potassium channel.</text>
</comment>
<dbReference type="PRINTS" id="PR01463">
    <property type="entry name" value="EAGCHANLFMLY"/>
</dbReference>
<keyword evidence="4 14" id="KW-0633">Potassium transport</keyword>
<dbReference type="Gene3D" id="1.25.40.20">
    <property type="entry name" value="Ankyrin repeat-containing domain"/>
    <property type="match status" value="1"/>
</dbReference>
<dbReference type="GO" id="GO:0005249">
    <property type="term" value="F:voltage-gated potassium channel activity"/>
    <property type="evidence" value="ECO:0007669"/>
    <property type="project" value="UniProtKB-UniRule"/>
</dbReference>
<keyword evidence="13" id="KW-0040">ANK repeat</keyword>
<reference evidence="17" key="2">
    <citation type="submission" date="2022-03" db="EMBL/GenBank/DDBJ databases">
        <title>Draft title - Genomic analysis of global carrot germplasm unveils the trajectory of domestication and the origin of high carotenoid orange carrot.</title>
        <authorList>
            <person name="Iorizzo M."/>
            <person name="Ellison S."/>
            <person name="Senalik D."/>
            <person name="Macko-Podgorni A."/>
            <person name="Grzebelus D."/>
            <person name="Bostan H."/>
            <person name="Rolling W."/>
            <person name="Curaba J."/>
            <person name="Simon P."/>
        </authorList>
    </citation>
    <scope>NUCLEOTIDE SEQUENCE</scope>
    <source>
        <tissue evidence="17">Leaf</tissue>
    </source>
</reference>
<dbReference type="AlphaFoldDB" id="A0AAF1AN97"/>
<dbReference type="Pfam" id="PF11834">
    <property type="entry name" value="KHA"/>
    <property type="match status" value="1"/>
</dbReference>
<evidence type="ECO:0000256" key="4">
    <source>
        <dbReference type="ARBA" id="ARBA00022538"/>
    </source>
</evidence>
<gene>
    <name evidence="17" type="ORF">DCAR_0208682</name>
</gene>
<evidence type="ECO:0000256" key="8">
    <source>
        <dbReference type="ARBA" id="ARBA00022958"/>
    </source>
</evidence>
<evidence type="ECO:0000313" key="17">
    <source>
        <dbReference type="EMBL" id="WOG89444.1"/>
    </source>
</evidence>
<evidence type="ECO:0000256" key="5">
    <source>
        <dbReference type="ARBA" id="ARBA00022692"/>
    </source>
</evidence>
<name>A0AAF1AN97_DAUCS</name>
<dbReference type="Gene3D" id="2.60.120.10">
    <property type="entry name" value="Jelly Rolls"/>
    <property type="match status" value="1"/>
</dbReference>
<feature type="repeat" description="ANK" evidence="13">
    <location>
        <begin position="573"/>
        <end position="605"/>
    </location>
</feature>
<dbReference type="InterPro" id="IPR036770">
    <property type="entry name" value="Ankyrin_rpt-contain_sf"/>
</dbReference>
<dbReference type="InterPro" id="IPR005821">
    <property type="entry name" value="Ion_trans_dom"/>
</dbReference>
<reference evidence="17" key="1">
    <citation type="journal article" date="2016" name="Nat. Genet.">
        <title>A high-quality carrot genome assembly provides new insights into carotenoid accumulation and asterid genome evolution.</title>
        <authorList>
            <person name="Iorizzo M."/>
            <person name="Ellison S."/>
            <person name="Senalik D."/>
            <person name="Zeng P."/>
            <person name="Satapoomin P."/>
            <person name="Huang J."/>
            <person name="Bowman M."/>
            <person name="Iovene M."/>
            <person name="Sanseverino W."/>
            <person name="Cavagnaro P."/>
            <person name="Yildiz M."/>
            <person name="Macko-Podgorni A."/>
            <person name="Moranska E."/>
            <person name="Grzebelus E."/>
            <person name="Grzebelus D."/>
            <person name="Ashrafi H."/>
            <person name="Zheng Z."/>
            <person name="Cheng S."/>
            <person name="Spooner D."/>
            <person name="Van Deynze A."/>
            <person name="Simon P."/>
        </authorList>
    </citation>
    <scope>NUCLEOTIDE SEQUENCE</scope>
    <source>
        <tissue evidence="17">Leaf</tissue>
    </source>
</reference>
<keyword evidence="11 14" id="KW-0472">Membrane</keyword>
<keyword evidence="10 14" id="KW-0406">Ion transport</keyword>
<evidence type="ECO:0000256" key="9">
    <source>
        <dbReference type="ARBA" id="ARBA00022989"/>
    </source>
</evidence>
<dbReference type="CDD" id="cd00038">
    <property type="entry name" value="CAP_ED"/>
    <property type="match status" value="1"/>
</dbReference>
<evidence type="ECO:0000313" key="18">
    <source>
        <dbReference type="Proteomes" id="UP000077755"/>
    </source>
</evidence>
<dbReference type="PROSITE" id="PS50042">
    <property type="entry name" value="CNMP_BINDING_3"/>
    <property type="match status" value="1"/>
</dbReference>
<dbReference type="SUPFAM" id="SSF48403">
    <property type="entry name" value="Ankyrin repeat"/>
    <property type="match status" value="1"/>
</dbReference>
<dbReference type="Gene3D" id="1.10.287.70">
    <property type="match status" value="1"/>
</dbReference>
<sequence length="882" mass="98714">MKLKKKNKVSFGSDIAGVNENETQSEIEMVSTVSGDERASIYSMSNGILPALGAESTGKLKLNNLIISPFNPVYRTWDRFLILLVFYTAWVSPFEFGGFLENPNYILSIMDNVVNAIFFFDVILTFFVAYIDKANYVLVDDPRMIAWKYIKSWFLFDLISTIPSEFARSALPDPFAQYGYFNILRLWRLRRVSAMFSRLEKDRSLSYFWIRCLKMICVTLFAIHAAACIMYLIAIHHKPVSSTWLGLLYGDKINKESTMQYYVTAMYWSITTLSTTGYGDLHATNTWEMVFTTIYMVFNLGLSSYIIGNMTNLVVHGTSRTRKFRDTIHAASSFAQRNKIPLRLQDQMIAHLCLKHRTDSEGLQQQEILEVLPKAIRSSISHFLFYKLVDNKVYIFNGVSNDLLFQLVAEMKAEYFPPREDVILQNEAPTDMYILVTGSVDLITHRNGVETIVRELKSGDVFGETGVLCYRPQLFTARTTRLSQLLRLSRTVFLNLIQANVGDGTIIMNNCLQHLSERNDPVMTSILVEVQHMLTEGKSDLPLSLFFAAMRGDNVLMHKLLKQGKDPNELDSTGRTPLHIAASKGSLECVVVLLDYGANPNSKDSEGAVPLWESILGGHEAVTKVLVDNGATISSGDVGQFASYAVKQNNLDLIKQIIQYGGNVTLLSSTGTTALHTAISDENTEAVKFLLEQGADIDKADQHGWTARALAEYQGHEEIKGLFQTEGQGRNKSVNAHSGMEDVPNVTMYQGLPTLPPIEDGASPITGDRGRRRNNDFDNSLFGIISAAQNLGKVGKQHMLSSLEFERLQALSNENARVTIHCPEKYQTAAVLVFLPESLEELLEIGSQKFGFSPTKVLTKDGALIDNIKLIRDGDHLMLSGD</sequence>
<dbReference type="PROSITE" id="PS50088">
    <property type="entry name" value="ANK_REPEAT"/>
    <property type="match status" value="3"/>
</dbReference>
<evidence type="ECO:0000256" key="1">
    <source>
        <dbReference type="ARBA" id="ARBA00004141"/>
    </source>
</evidence>
<evidence type="ECO:0000259" key="15">
    <source>
        <dbReference type="PROSITE" id="PS50042"/>
    </source>
</evidence>
<feature type="domain" description="Cyclic nucleotide-binding" evidence="15">
    <location>
        <begin position="395"/>
        <end position="497"/>
    </location>
</feature>
<dbReference type="PROSITE" id="PS50297">
    <property type="entry name" value="ANK_REP_REGION"/>
    <property type="match status" value="2"/>
</dbReference>
<dbReference type="PROSITE" id="PS51490">
    <property type="entry name" value="KHA"/>
    <property type="match status" value="1"/>
</dbReference>
<dbReference type="InterPro" id="IPR021789">
    <property type="entry name" value="KHA_dom"/>
</dbReference>
<comment type="domain">
    <text evidence="14">The KHA domain (rich in hydrophobic and acidic residues) present in the C-terminal part is likely to be important for tetramerization.</text>
</comment>
<protein>
    <recommendedName>
        <fullName evidence="14">Potassium channel</fullName>
    </recommendedName>
</protein>
<dbReference type="GO" id="GO:0034702">
    <property type="term" value="C:monoatomic ion channel complex"/>
    <property type="evidence" value="ECO:0007669"/>
    <property type="project" value="UniProtKB-KW"/>
</dbReference>